<dbReference type="Gene3D" id="3.40.47.10">
    <property type="match status" value="1"/>
</dbReference>
<dbReference type="PIRSF" id="PIRSF000429">
    <property type="entry name" value="Ac-CoA_Ac_transf"/>
    <property type="match status" value="1"/>
</dbReference>
<dbReference type="InterPro" id="IPR016039">
    <property type="entry name" value="Thiolase-like"/>
</dbReference>
<reference evidence="11" key="2">
    <citation type="submission" date="2024-05" db="EMBL/GenBank/DDBJ databases">
        <title>Rhodohalobacter halophilus gen. nov., sp. nov., a moderately halophilic member of the family Balneolaceae.</title>
        <authorList>
            <person name="Xia J."/>
        </authorList>
    </citation>
    <scope>NUCLEOTIDE SEQUENCE</scope>
    <source>
        <strain evidence="11">WB101</strain>
    </source>
</reference>
<dbReference type="RefSeq" id="WP_237854968.1">
    <property type="nucleotide sequence ID" value="NZ_JAKLWS010000018.1"/>
</dbReference>
<dbReference type="PROSITE" id="PS00099">
    <property type="entry name" value="THIOLASE_3"/>
    <property type="match status" value="1"/>
</dbReference>
<keyword evidence="12" id="KW-1185">Reference proteome</keyword>
<dbReference type="PROSITE" id="PS00737">
    <property type="entry name" value="THIOLASE_2"/>
    <property type="match status" value="1"/>
</dbReference>
<dbReference type="Pfam" id="PF00108">
    <property type="entry name" value="Thiolase_N"/>
    <property type="match status" value="1"/>
</dbReference>
<dbReference type="InterPro" id="IPR020613">
    <property type="entry name" value="Thiolase_CS"/>
</dbReference>
<evidence type="ECO:0000256" key="2">
    <source>
        <dbReference type="ARBA" id="ARBA00010982"/>
    </source>
</evidence>
<keyword evidence="4" id="KW-0276">Fatty acid metabolism</keyword>
<feature type="domain" description="Thiolase N-terminal" evidence="9">
    <location>
        <begin position="10"/>
        <end position="282"/>
    </location>
</feature>
<dbReference type="InterPro" id="IPR020617">
    <property type="entry name" value="Thiolase_C"/>
</dbReference>
<proteinExistence type="inferred from homology"/>
<evidence type="ECO:0000313" key="12">
    <source>
        <dbReference type="Proteomes" id="UP001165366"/>
    </source>
</evidence>
<dbReference type="PANTHER" id="PTHR18919:SF153">
    <property type="entry name" value="TRIFUNCTIONAL ENZYME SUBUNIT BETA, MITOCHONDRIAL"/>
    <property type="match status" value="1"/>
</dbReference>
<evidence type="ECO:0000256" key="1">
    <source>
        <dbReference type="ARBA" id="ARBA00005005"/>
    </source>
</evidence>
<dbReference type="InterPro" id="IPR002155">
    <property type="entry name" value="Thiolase"/>
</dbReference>
<comment type="similarity">
    <text evidence="2 8">Belongs to the thiolase-like superfamily. Thiolase family.</text>
</comment>
<dbReference type="InterPro" id="IPR020616">
    <property type="entry name" value="Thiolase_N"/>
</dbReference>
<evidence type="ECO:0000259" key="10">
    <source>
        <dbReference type="Pfam" id="PF02803"/>
    </source>
</evidence>
<sequence>MSESKKKKEIVFVNGGRTPFLRAQTDFKKFSAYDLGRLAIAGLIKKTKLDGSHIDHVYYGNVIQDINTSNVARESSMAAGLPDSIPATTLSMACISSNIALTTATDAINHGQINAAIVGGVEIMSDIPIRFRKIFRQKLLQTQKYKSPTDWLKFFKGLSPSDLLPEIPSISEFSTGETMGESCDKMAAKYGVKREEQDAYALRSHQLAFKATEEGFLENEIFPVSVNNGNSIVEKDNGVRPDTDMDKLAKLSPAFIKPHGTVTAGNSSFLTDGASAGLVMDKGFALNNGYKPKALIRSYTYVAQRPGDELLIGPAFAVPKVLDDMKLTLDDIDVFEFHEAFAGQMLTVLKALDSNEFAKDRLKRKKKVGKVPWDKLNHWGGSLSLGHPFAATGIRLVTTAANRLIKQDGRYALIAACAAGGQGHAMILERFNE</sequence>
<comment type="caution">
    <text evidence="11">The sequence shown here is derived from an EMBL/GenBank/DDBJ whole genome shotgun (WGS) entry which is preliminary data.</text>
</comment>
<reference evidence="11" key="1">
    <citation type="submission" date="2022-01" db="EMBL/GenBank/DDBJ databases">
        <authorList>
            <person name="Wang Y."/>
        </authorList>
    </citation>
    <scope>NUCLEOTIDE SEQUENCE</scope>
    <source>
        <strain evidence="11">WB101</strain>
    </source>
</reference>
<dbReference type="Proteomes" id="UP001165366">
    <property type="component" value="Unassembled WGS sequence"/>
</dbReference>
<protein>
    <recommendedName>
        <fullName evidence="7">acetyl-CoA C-acyltransferase</fullName>
        <ecNumber evidence="7">2.3.1.16</ecNumber>
    </recommendedName>
</protein>
<name>A0ABS9KFH5_9BACT</name>
<keyword evidence="6 8" id="KW-0012">Acyltransferase</keyword>
<dbReference type="SUPFAM" id="SSF53901">
    <property type="entry name" value="Thiolase-like"/>
    <property type="match status" value="2"/>
</dbReference>
<keyword evidence="5" id="KW-0443">Lipid metabolism</keyword>
<dbReference type="InterPro" id="IPR020615">
    <property type="entry name" value="Thiolase_acyl_enz_int_AS"/>
</dbReference>
<evidence type="ECO:0000256" key="3">
    <source>
        <dbReference type="ARBA" id="ARBA00022679"/>
    </source>
</evidence>
<evidence type="ECO:0000259" key="9">
    <source>
        <dbReference type="Pfam" id="PF00108"/>
    </source>
</evidence>
<evidence type="ECO:0000256" key="7">
    <source>
        <dbReference type="ARBA" id="ARBA00024073"/>
    </source>
</evidence>
<evidence type="ECO:0000256" key="5">
    <source>
        <dbReference type="ARBA" id="ARBA00023098"/>
    </source>
</evidence>
<gene>
    <name evidence="11" type="ORF">L6773_13595</name>
</gene>
<accession>A0ABS9KFH5</accession>
<dbReference type="EC" id="2.3.1.16" evidence="7"/>
<evidence type="ECO:0000313" key="11">
    <source>
        <dbReference type="EMBL" id="MCG2589608.1"/>
    </source>
</evidence>
<dbReference type="PANTHER" id="PTHR18919">
    <property type="entry name" value="ACETYL-COA C-ACYLTRANSFERASE"/>
    <property type="match status" value="1"/>
</dbReference>
<evidence type="ECO:0000256" key="8">
    <source>
        <dbReference type="RuleBase" id="RU003557"/>
    </source>
</evidence>
<organism evidence="11 12">
    <name type="scientific">Rhodohalobacter sulfatireducens</name>
    <dbReference type="NCBI Taxonomy" id="2911366"/>
    <lineage>
        <taxon>Bacteria</taxon>
        <taxon>Pseudomonadati</taxon>
        <taxon>Balneolota</taxon>
        <taxon>Balneolia</taxon>
        <taxon>Balneolales</taxon>
        <taxon>Balneolaceae</taxon>
        <taxon>Rhodohalobacter</taxon>
    </lineage>
</organism>
<evidence type="ECO:0000256" key="4">
    <source>
        <dbReference type="ARBA" id="ARBA00022832"/>
    </source>
</evidence>
<evidence type="ECO:0000256" key="6">
    <source>
        <dbReference type="ARBA" id="ARBA00023315"/>
    </source>
</evidence>
<dbReference type="PROSITE" id="PS00098">
    <property type="entry name" value="THIOLASE_1"/>
    <property type="match status" value="1"/>
</dbReference>
<keyword evidence="3 8" id="KW-0808">Transferase</keyword>
<dbReference type="NCBIfam" id="TIGR01930">
    <property type="entry name" value="AcCoA-C-Actrans"/>
    <property type="match status" value="1"/>
</dbReference>
<dbReference type="CDD" id="cd00751">
    <property type="entry name" value="thiolase"/>
    <property type="match status" value="1"/>
</dbReference>
<dbReference type="EMBL" id="JAKLWS010000018">
    <property type="protein sequence ID" value="MCG2589608.1"/>
    <property type="molecule type" value="Genomic_DNA"/>
</dbReference>
<feature type="domain" description="Thiolase C-terminal" evidence="10">
    <location>
        <begin position="291"/>
        <end position="430"/>
    </location>
</feature>
<dbReference type="Pfam" id="PF02803">
    <property type="entry name" value="Thiolase_C"/>
    <property type="match status" value="1"/>
</dbReference>
<comment type="pathway">
    <text evidence="1">Lipid metabolism; fatty acid beta-oxidation.</text>
</comment>
<dbReference type="InterPro" id="IPR020610">
    <property type="entry name" value="Thiolase_AS"/>
</dbReference>